<dbReference type="EMBL" id="JAHLQT010044460">
    <property type="protein sequence ID" value="KAG7154501.1"/>
    <property type="molecule type" value="Genomic_DNA"/>
</dbReference>
<dbReference type="AlphaFoldDB" id="A0A8J5J9L1"/>
<feature type="non-terminal residue" evidence="2">
    <location>
        <position position="72"/>
    </location>
</feature>
<sequence length="72" mass="7687">ARCIQLSLTAQKLLPASLSCAASDIPASVLLLSRHAMMTRARRLAISKAVSLPMPVFVPVMMTVLPIMLSVP</sequence>
<feature type="non-terminal residue" evidence="2">
    <location>
        <position position="1"/>
    </location>
</feature>
<comment type="caution">
    <text evidence="2">The sequence shown here is derived from an EMBL/GenBank/DDBJ whole genome shotgun (WGS) entry which is preliminary data.</text>
</comment>
<proteinExistence type="predicted"/>
<keyword evidence="3" id="KW-1185">Reference proteome</keyword>
<keyword evidence="1" id="KW-1133">Transmembrane helix</keyword>
<dbReference type="Proteomes" id="UP000747542">
    <property type="component" value="Unassembled WGS sequence"/>
</dbReference>
<keyword evidence="1" id="KW-0472">Membrane</keyword>
<protein>
    <submittedName>
        <fullName evidence="2">Uncharacterized protein</fullName>
    </submittedName>
</protein>
<gene>
    <name evidence="2" type="ORF">Hamer_G018252</name>
</gene>
<evidence type="ECO:0000313" key="3">
    <source>
        <dbReference type="Proteomes" id="UP000747542"/>
    </source>
</evidence>
<organism evidence="2 3">
    <name type="scientific">Homarus americanus</name>
    <name type="common">American lobster</name>
    <dbReference type="NCBI Taxonomy" id="6706"/>
    <lineage>
        <taxon>Eukaryota</taxon>
        <taxon>Metazoa</taxon>
        <taxon>Ecdysozoa</taxon>
        <taxon>Arthropoda</taxon>
        <taxon>Crustacea</taxon>
        <taxon>Multicrustacea</taxon>
        <taxon>Malacostraca</taxon>
        <taxon>Eumalacostraca</taxon>
        <taxon>Eucarida</taxon>
        <taxon>Decapoda</taxon>
        <taxon>Pleocyemata</taxon>
        <taxon>Astacidea</taxon>
        <taxon>Nephropoidea</taxon>
        <taxon>Nephropidae</taxon>
        <taxon>Homarus</taxon>
    </lineage>
</organism>
<evidence type="ECO:0000313" key="2">
    <source>
        <dbReference type="EMBL" id="KAG7154501.1"/>
    </source>
</evidence>
<feature type="transmembrane region" description="Helical" evidence="1">
    <location>
        <begin position="45"/>
        <end position="69"/>
    </location>
</feature>
<accession>A0A8J5J9L1</accession>
<name>A0A8J5J9L1_HOMAM</name>
<reference evidence="2" key="1">
    <citation type="journal article" date="2021" name="Sci. Adv.">
        <title>The American lobster genome reveals insights on longevity, neural, and immune adaptations.</title>
        <authorList>
            <person name="Polinski J.M."/>
            <person name="Zimin A.V."/>
            <person name="Clark K.F."/>
            <person name="Kohn A.B."/>
            <person name="Sadowski N."/>
            <person name="Timp W."/>
            <person name="Ptitsyn A."/>
            <person name="Khanna P."/>
            <person name="Romanova D.Y."/>
            <person name="Williams P."/>
            <person name="Greenwood S.J."/>
            <person name="Moroz L.L."/>
            <person name="Walt D.R."/>
            <person name="Bodnar A.G."/>
        </authorList>
    </citation>
    <scope>NUCLEOTIDE SEQUENCE</scope>
    <source>
        <strain evidence="2">GMGI-L3</strain>
    </source>
</reference>
<keyword evidence="1" id="KW-0812">Transmembrane</keyword>
<evidence type="ECO:0000256" key="1">
    <source>
        <dbReference type="SAM" id="Phobius"/>
    </source>
</evidence>